<protein>
    <submittedName>
        <fullName evidence="6">Sugar ABC transporter ATP-binding protein</fullName>
    </submittedName>
</protein>
<organism evidence="6 7">
    <name type="scientific">Ruminococcus gauvreauii</name>
    <dbReference type="NCBI Taxonomy" id="438033"/>
    <lineage>
        <taxon>Bacteria</taxon>
        <taxon>Bacillati</taxon>
        <taxon>Bacillota</taxon>
        <taxon>Clostridia</taxon>
        <taxon>Eubacteriales</taxon>
        <taxon>Oscillospiraceae</taxon>
        <taxon>Ruminococcus</taxon>
    </lineage>
</organism>
<dbReference type="EMBL" id="CP102290">
    <property type="protein sequence ID" value="UWP60108.1"/>
    <property type="molecule type" value="Genomic_DNA"/>
</dbReference>
<evidence type="ECO:0000256" key="4">
    <source>
        <dbReference type="ARBA" id="ARBA00022840"/>
    </source>
</evidence>
<name>A0ABY5VKQ3_9FIRM</name>
<keyword evidence="7" id="KW-1185">Reference proteome</keyword>
<dbReference type="CDD" id="cd03215">
    <property type="entry name" value="ABC_Carb_Monos_II"/>
    <property type="match status" value="1"/>
</dbReference>
<evidence type="ECO:0000256" key="3">
    <source>
        <dbReference type="ARBA" id="ARBA00022741"/>
    </source>
</evidence>
<evidence type="ECO:0000259" key="5">
    <source>
        <dbReference type="PROSITE" id="PS50893"/>
    </source>
</evidence>
<dbReference type="PROSITE" id="PS00211">
    <property type="entry name" value="ABC_TRANSPORTER_1"/>
    <property type="match status" value="1"/>
</dbReference>
<dbReference type="Proteomes" id="UP001060164">
    <property type="component" value="Chromosome"/>
</dbReference>
<reference evidence="6" key="1">
    <citation type="journal article" date="2022" name="Cell">
        <title>Design, construction, and in vivo augmentation of a complex gut microbiome.</title>
        <authorList>
            <person name="Cheng A.G."/>
            <person name="Ho P.Y."/>
            <person name="Aranda-Diaz A."/>
            <person name="Jain S."/>
            <person name="Yu F.B."/>
            <person name="Meng X."/>
            <person name="Wang M."/>
            <person name="Iakiviak M."/>
            <person name="Nagashima K."/>
            <person name="Zhao A."/>
            <person name="Murugkar P."/>
            <person name="Patil A."/>
            <person name="Atabakhsh K."/>
            <person name="Weakley A."/>
            <person name="Yan J."/>
            <person name="Brumbaugh A.R."/>
            <person name="Higginbottom S."/>
            <person name="Dimas A."/>
            <person name="Shiver A.L."/>
            <person name="Deutschbauer A."/>
            <person name="Neff N."/>
            <person name="Sonnenburg J.L."/>
            <person name="Huang K.C."/>
            <person name="Fischbach M.A."/>
        </authorList>
    </citation>
    <scope>NUCLEOTIDE SEQUENCE</scope>
    <source>
        <strain evidence="6">DSM 19829</strain>
    </source>
</reference>
<dbReference type="InterPro" id="IPR050107">
    <property type="entry name" value="ABC_carbohydrate_import_ATPase"/>
</dbReference>
<dbReference type="Gene3D" id="3.40.50.300">
    <property type="entry name" value="P-loop containing nucleotide triphosphate hydrolases"/>
    <property type="match status" value="2"/>
</dbReference>
<dbReference type="InterPro" id="IPR027417">
    <property type="entry name" value="P-loop_NTPase"/>
</dbReference>
<dbReference type="SUPFAM" id="SSF52540">
    <property type="entry name" value="P-loop containing nucleoside triphosphate hydrolases"/>
    <property type="match status" value="2"/>
</dbReference>
<dbReference type="InterPro" id="IPR003593">
    <property type="entry name" value="AAA+_ATPase"/>
</dbReference>
<keyword evidence="1" id="KW-0813">Transport</keyword>
<dbReference type="PROSITE" id="PS50893">
    <property type="entry name" value="ABC_TRANSPORTER_2"/>
    <property type="match status" value="1"/>
</dbReference>
<keyword evidence="3" id="KW-0547">Nucleotide-binding</keyword>
<dbReference type="PANTHER" id="PTHR43790:SF9">
    <property type="entry name" value="GALACTOFURANOSE TRANSPORTER ATP-BINDING PROTEIN YTFR"/>
    <property type="match status" value="1"/>
</dbReference>
<keyword evidence="2" id="KW-0677">Repeat</keyword>
<dbReference type="RefSeq" id="WP_049898320.1">
    <property type="nucleotide sequence ID" value="NZ_CABLBR010000026.1"/>
</dbReference>
<feature type="domain" description="ABC transporter" evidence="5">
    <location>
        <begin position="9"/>
        <end position="498"/>
    </location>
</feature>
<dbReference type="SMART" id="SM00382">
    <property type="entry name" value="AAA"/>
    <property type="match status" value="2"/>
</dbReference>
<evidence type="ECO:0000313" key="6">
    <source>
        <dbReference type="EMBL" id="UWP60108.1"/>
    </source>
</evidence>
<proteinExistence type="predicted"/>
<dbReference type="GO" id="GO:0005524">
    <property type="term" value="F:ATP binding"/>
    <property type="evidence" value="ECO:0007669"/>
    <property type="project" value="UniProtKB-KW"/>
</dbReference>
<dbReference type="InterPro" id="IPR017871">
    <property type="entry name" value="ABC_transporter-like_CS"/>
</dbReference>
<evidence type="ECO:0000256" key="2">
    <source>
        <dbReference type="ARBA" id="ARBA00022737"/>
    </source>
</evidence>
<dbReference type="InterPro" id="IPR003439">
    <property type="entry name" value="ABC_transporter-like_ATP-bd"/>
</dbReference>
<dbReference type="PANTHER" id="PTHR43790">
    <property type="entry name" value="CARBOHYDRATE TRANSPORT ATP-BINDING PROTEIN MG119-RELATED"/>
    <property type="match status" value="1"/>
</dbReference>
<accession>A0ABY5VKQ3</accession>
<dbReference type="Pfam" id="PF00005">
    <property type="entry name" value="ABC_tran"/>
    <property type="match status" value="2"/>
</dbReference>
<evidence type="ECO:0000313" key="7">
    <source>
        <dbReference type="Proteomes" id="UP001060164"/>
    </source>
</evidence>
<evidence type="ECO:0000256" key="1">
    <source>
        <dbReference type="ARBA" id="ARBA00022448"/>
    </source>
</evidence>
<dbReference type="CDD" id="cd03216">
    <property type="entry name" value="ABC_Carb_Monos_I"/>
    <property type="match status" value="1"/>
</dbReference>
<sequence length="500" mass="55686">MNERNEYILELKSVSKEFPGVKALDRVNLKLKPGSVHALCGENGAGKSTLMKIINGIYKMDEGEIWYKGERIVPKNPKEMLEMGIATIHQELSPLPNMTIAENIFLGREPLDSLKMVDWKRLWSDTQKLLDEFGFHYDPKGYMRDLTVSDIALIEIVKAISRDASVVIMDEPTSSITDSEVHILFENIERLRKSGVGIIYISHKLDEIFEICDEVTIFRDGQWVHSCEIGDIDKNGIIKQMVGREITEQFPKIPAPVGETVLELKNLNGGRFKNVNLKVRAGEIVGFAGLVGAGRSELFRAVFGLDPIESGEVLLDGKKVNFKNSQQAIDAGVLMASEDRKREGVVLCRSIRENITLASLKDIEKSGFLSMKKEKQNVDEMVRTLSIKLATPEAPVSSLSGGNQQKVVLAKWLLRAPKVLILDEPTRGIDVGAKYEIYKLMCELAKKGVAIIMISSEMPEILGMSDRIAVMSQGYLTGELPVAEATQEKIMESAMKGFEQ</sequence>
<keyword evidence="4 6" id="KW-0067">ATP-binding</keyword>
<gene>
    <name evidence="6" type="ORF">NQ502_03345</name>
</gene>